<evidence type="ECO:0000313" key="1">
    <source>
        <dbReference type="EMBL" id="KAF7637099.1"/>
    </source>
</evidence>
<dbReference type="EMBL" id="JABEBT010000023">
    <property type="protein sequence ID" value="KAF7637099.1"/>
    <property type="molecule type" value="Genomic_DNA"/>
</dbReference>
<keyword evidence="2" id="KW-1185">Reference proteome</keyword>
<proteinExistence type="predicted"/>
<dbReference type="Proteomes" id="UP000605970">
    <property type="component" value="Unassembled WGS sequence"/>
</dbReference>
<evidence type="ECO:0000313" key="2">
    <source>
        <dbReference type="Proteomes" id="UP000605970"/>
    </source>
</evidence>
<organism evidence="1 2">
    <name type="scientific">Meloidogyne graminicola</name>
    <dbReference type="NCBI Taxonomy" id="189291"/>
    <lineage>
        <taxon>Eukaryota</taxon>
        <taxon>Metazoa</taxon>
        <taxon>Ecdysozoa</taxon>
        <taxon>Nematoda</taxon>
        <taxon>Chromadorea</taxon>
        <taxon>Rhabditida</taxon>
        <taxon>Tylenchina</taxon>
        <taxon>Tylenchomorpha</taxon>
        <taxon>Tylenchoidea</taxon>
        <taxon>Meloidogynidae</taxon>
        <taxon>Meloidogyninae</taxon>
        <taxon>Meloidogyne</taxon>
    </lineage>
</organism>
<gene>
    <name evidence="1" type="ORF">Mgra_00003488</name>
</gene>
<sequence length="104" mass="12388">MLIQVCGWTISHLAFYLIFSFMMDPLKRWIFAATKNTKKHSVNNLHGLRYFIKKNDDAVIQLNTIRIIKKTGKLKNYFKNTLFNKKLFKCGKYLVKCLLFPFTY</sequence>
<protein>
    <submittedName>
        <fullName evidence="1">Uncharacterized protein</fullName>
    </submittedName>
</protein>
<name>A0A8S9ZU47_9BILA</name>
<accession>A0A8S9ZU47</accession>
<dbReference type="AlphaFoldDB" id="A0A8S9ZU47"/>
<reference evidence="1" key="1">
    <citation type="journal article" date="2020" name="Ecol. Evol.">
        <title>Genome structure and content of the rice root-knot nematode (Meloidogyne graminicola).</title>
        <authorList>
            <person name="Phan N.T."/>
            <person name="Danchin E.G.J."/>
            <person name="Klopp C."/>
            <person name="Perfus-Barbeoch L."/>
            <person name="Kozlowski D.K."/>
            <person name="Koutsovoulos G.D."/>
            <person name="Lopez-Roques C."/>
            <person name="Bouchez O."/>
            <person name="Zahm M."/>
            <person name="Besnard G."/>
            <person name="Bellafiore S."/>
        </authorList>
    </citation>
    <scope>NUCLEOTIDE SEQUENCE</scope>
    <source>
        <strain evidence="1">VN-18</strain>
    </source>
</reference>
<comment type="caution">
    <text evidence="1">The sequence shown here is derived from an EMBL/GenBank/DDBJ whole genome shotgun (WGS) entry which is preliminary data.</text>
</comment>